<dbReference type="Pfam" id="PF02984">
    <property type="entry name" value="Cyclin_C"/>
    <property type="match status" value="1"/>
</dbReference>
<dbReference type="AlphaFoldDB" id="A0AAD5TUX8"/>
<dbReference type="Gene3D" id="1.10.472.10">
    <property type="entry name" value="Cyclin-like"/>
    <property type="match status" value="2"/>
</dbReference>
<dbReference type="Pfam" id="PF00134">
    <property type="entry name" value="Cyclin_N"/>
    <property type="match status" value="1"/>
</dbReference>
<evidence type="ECO:0000256" key="5">
    <source>
        <dbReference type="RuleBase" id="RU000383"/>
    </source>
</evidence>
<keyword evidence="2" id="KW-0132">Cell division</keyword>
<evidence type="ECO:0000259" key="6">
    <source>
        <dbReference type="SMART" id="SM00385"/>
    </source>
</evidence>
<comment type="caution">
    <text evidence="8">The sequence shown here is derived from an EMBL/GenBank/DDBJ whole genome shotgun (WGS) entry which is preliminary data.</text>
</comment>
<evidence type="ECO:0000256" key="2">
    <source>
        <dbReference type="ARBA" id="ARBA00022618"/>
    </source>
</evidence>
<dbReference type="InterPro" id="IPR013763">
    <property type="entry name" value="Cyclin-like_dom"/>
</dbReference>
<feature type="domain" description="Cyclin C-terminal" evidence="7">
    <location>
        <begin position="201"/>
        <end position="307"/>
    </location>
</feature>
<feature type="domain" description="Cyclin-like" evidence="6">
    <location>
        <begin position="209"/>
        <end position="295"/>
    </location>
</feature>
<evidence type="ECO:0000313" key="8">
    <source>
        <dbReference type="EMBL" id="KAJ3206555.1"/>
    </source>
</evidence>
<dbReference type="GO" id="GO:0051301">
    <property type="term" value="P:cell division"/>
    <property type="evidence" value="ECO:0007669"/>
    <property type="project" value="UniProtKB-KW"/>
</dbReference>
<keyword evidence="3 5" id="KW-0195">Cyclin</keyword>
<gene>
    <name evidence="8" type="primary">CLB2_1</name>
    <name evidence="8" type="ORF">HK099_000502</name>
</gene>
<dbReference type="PROSITE" id="PS00292">
    <property type="entry name" value="CYCLINS"/>
    <property type="match status" value="1"/>
</dbReference>
<keyword evidence="4" id="KW-0131">Cell cycle</keyword>
<proteinExistence type="inferred from homology"/>
<dbReference type="InterPro" id="IPR039361">
    <property type="entry name" value="Cyclin"/>
</dbReference>
<sequence length="349" mass="40429">MSYLQHHKPLAIKIPKHLSNTSISSNDQPHYQHSKHINQNINHVNYGAALKKIENSFQSIEFEEYGDEISSYMNDLEDKMQPLKNYMGIVQAEGQIDWKMRKTLVVWLVEVHKEYNLRLETLYLTINILDRYCSLAQVDRPTYQLLGITSLLLAAKYEENHGYVPSLKNLSYMCCDAYTDKQFRIFERRILNVVGFEMGFISPETFTKRFLYLNPFLFTNPETRALIRFFNELSLVTHNFLNFKPSVISLASMLLAHQITEGSGWVVEEDVEICRVALIQVIPEVPNAIYQKYNQVELCNVSSLAKNWSNQQRKMYVSRLYASGQLTPPKDNAGFTFPNSYNAGSDTTY</sequence>
<dbReference type="InterPro" id="IPR004367">
    <property type="entry name" value="Cyclin_C-dom"/>
</dbReference>
<dbReference type="SMART" id="SM01332">
    <property type="entry name" value="Cyclin_C"/>
    <property type="match status" value="1"/>
</dbReference>
<dbReference type="SMART" id="SM00385">
    <property type="entry name" value="CYCLIN"/>
    <property type="match status" value="2"/>
</dbReference>
<dbReference type="InterPro" id="IPR048258">
    <property type="entry name" value="Cyclins_cyclin-box"/>
</dbReference>
<dbReference type="FunFam" id="1.10.472.10:FF:000010">
    <property type="entry name" value="G1/S-specific cyclin Cln1"/>
    <property type="match status" value="1"/>
</dbReference>
<evidence type="ECO:0000256" key="1">
    <source>
        <dbReference type="ARBA" id="ARBA00008742"/>
    </source>
</evidence>
<dbReference type="GO" id="GO:0051726">
    <property type="term" value="P:regulation of cell cycle"/>
    <property type="evidence" value="ECO:0007669"/>
    <property type="project" value="UniProtKB-ARBA"/>
</dbReference>
<comment type="similarity">
    <text evidence="1 5">Belongs to the cyclin family.</text>
</comment>
<evidence type="ECO:0000256" key="3">
    <source>
        <dbReference type="ARBA" id="ARBA00023127"/>
    </source>
</evidence>
<organism evidence="8 9">
    <name type="scientific">Clydaea vesicula</name>
    <dbReference type="NCBI Taxonomy" id="447962"/>
    <lineage>
        <taxon>Eukaryota</taxon>
        <taxon>Fungi</taxon>
        <taxon>Fungi incertae sedis</taxon>
        <taxon>Chytridiomycota</taxon>
        <taxon>Chytridiomycota incertae sedis</taxon>
        <taxon>Chytridiomycetes</taxon>
        <taxon>Lobulomycetales</taxon>
        <taxon>Lobulomycetaceae</taxon>
        <taxon>Clydaea</taxon>
    </lineage>
</organism>
<evidence type="ECO:0000313" key="9">
    <source>
        <dbReference type="Proteomes" id="UP001211065"/>
    </source>
</evidence>
<dbReference type="SUPFAM" id="SSF47954">
    <property type="entry name" value="Cyclin-like"/>
    <property type="match status" value="2"/>
</dbReference>
<protein>
    <submittedName>
        <fullName evidence="8">G2/mitotic-specific cyclin</fullName>
    </submittedName>
</protein>
<dbReference type="Proteomes" id="UP001211065">
    <property type="component" value="Unassembled WGS sequence"/>
</dbReference>
<name>A0AAD5TUX8_9FUNG</name>
<dbReference type="EMBL" id="JADGJW010001115">
    <property type="protein sequence ID" value="KAJ3206555.1"/>
    <property type="molecule type" value="Genomic_DNA"/>
</dbReference>
<accession>A0AAD5TUX8</accession>
<feature type="domain" description="Cyclin-like" evidence="6">
    <location>
        <begin position="106"/>
        <end position="192"/>
    </location>
</feature>
<keyword evidence="9" id="KW-1185">Reference proteome</keyword>
<evidence type="ECO:0000259" key="7">
    <source>
        <dbReference type="SMART" id="SM01332"/>
    </source>
</evidence>
<dbReference type="InterPro" id="IPR006671">
    <property type="entry name" value="Cyclin_N"/>
</dbReference>
<evidence type="ECO:0000256" key="4">
    <source>
        <dbReference type="ARBA" id="ARBA00023306"/>
    </source>
</evidence>
<reference evidence="8" key="1">
    <citation type="submission" date="2020-05" db="EMBL/GenBank/DDBJ databases">
        <title>Phylogenomic resolution of chytrid fungi.</title>
        <authorList>
            <person name="Stajich J.E."/>
            <person name="Amses K."/>
            <person name="Simmons R."/>
            <person name="Seto K."/>
            <person name="Myers J."/>
            <person name="Bonds A."/>
            <person name="Quandt C.A."/>
            <person name="Barry K."/>
            <person name="Liu P."/>
            <person name="Grigoriev I."/>
            <person name="Longcore J.E."/>
            <person name="James T.Y."/>
        </authorList>
    </citation>
    <scope>NUCLEOTIDE SEQUENCE</scope>
    <source>
        <strain evidence="8">JEL0476</strain>
    </source>
</reference>
<dbReference type="InterPro" id="IPR036915">
    <property type="entry name" value="Cyclin-like_sf"/>
</dbReference>
<dbReference type="PANTHER" id="PTHR10177">
    <property type="entry name" value="CYCLINS"/>
    <property type="match status" value="1"/>
</dbReference>
<dbReference type="GO" id="GO:0019887">
    <property type="term" value="F:protein kinase regulator activity"/>
    <property type="evidence" value="ECO:0007669"/>
    <property type="project" value="UniProtKB-ARBA"/>
</dbReference>